<reference evidence="1" key="1">
    <citation type="submission" date="2022-04" db="EMBL/GenBank/DDBJ databases">
        <title>Genome of the entomopathogenic fungus Entomophthora muscae.</title>
        <authorList>
            <person name="Elya C."/>
            <person name="Lovett B.R."/>
            <person name="Lee E."/>
            <person name="Macias A.M."/>
            <person name="Hajek A.E."/>
            <person name="De Bivort B.L."/>
            <person name="Kasson M.T."/>
            <person name="De Fine Licht H.H."/>
            <person name="Stajich J.E."/>
        </authorList>
    </citation>
    <scope>NUCLEOTIDE SEQUENCE</scope>
    <source>
        <strain evidence="1">Berkeley</strain>
    </source>
</reference>
<gene>
    <name evidence="1" type="ORF">DSO57_1038549</name>
</gene>
<proteinExistence type="predicted"/>
<dbReference type="EMBL" id="QTSX02001920">
    <property type="protein sequence ID" value="KAJ9079144.1"/>
    <property type="molecule type" value="Genomic_DNA"/>
</dbReference>
<organism evidence="1 2">
    <name type="scientific">Entomophthora muscae</name>
    <dbReference type="NCBI Taxonomy" id="34485"/>
    <lineage>
        <taxon>Eukaryota</taxon>
        <taxon>Fungi</taxon>
        <taxon>Fungi incertae sedis</taxon>
        <taxon>Zoopagomycota</taxon>
        <taxon>Entomophthoromycotina</taxon>
        <taxon>Entomophthoromycetes</taxon>
        <taxon>Entomophthorales</taxon>
        <taxon>Entomophthoraceae</taxon>
        <taxon>Entomophthora</taxon>
    </lineage>
</organism>
<dbReference type="Proteomes" id="UP001165960">
    <property type="component" value="Unassembled WGS sequence"/>
</dbReference>
<sequence length="201" mass="23576">MVLDFDNWDKWKNMALKHFGNKNIDIIKKLEIIQIQDYETINKFIDAYRSLARLSICWELQKGNCNNKTEVKSNFNSGIGLTFFKRAILIEYRMAIEERDIKDLINTYGLVEKFFRIKVENLPDEKAKKASPWNPFSKKVTKEAKPDDLLDKLTEVLQAFMATEKPAPHYNNGLCFNCRSAEHQAKDCPEKCRYCKKDYSC</sequence>
<name>A0ACC2TWW7_9FUNG</name>
<comment type="caution">
    <text evidence="1">The sequence shown here is derived from an EMBL/GenBank/DDBJ whole genome shotgun (WGS) entry which is preliminary data.</text>
</comment>
<keyword evidence="2" id="KW-1185">Reference proteome</keyword>
<accession>A0ACC2TWW7</accession>
<evidence type="ECO:0000313" key="2">
    <source>
        <dbReference type="Proteomes" id="UP001165960"/>
    </source>
</evidence>
<evidence type="ECO:0000313" key="1">
    <source>
        <dbReference type="EMBL" id="KAJ9079144.1"/>
    </source>
</evidence>
<protein>
    <submittedName>
        <fullName evidence="1">Uncharacterized protein</fullName>
    </submittedName>
</protein>